<evidence type="ECO:0000256" key="1">
    <source>
        <dbReference type="ARBA" id="ARBA00001286"/>
    </source>
</evidence>
<keyword evidence="6 8" id="KW-0234">DNA repair</keyword>
<dbReference type="EC" id="2.1.1.63" evidence="8"/>
<dbReference type="GO" id="GO:0003908">
    <property type="term" value="F:methylated-DNA-[protein]-cysteine S-methyltransferase activity"/>
    <property type="evidence" value="ECO:0007669"/>
    <property type="project" value="UniProtKB-EC"/>
</dbReference>
<dbReference type="PROSITE" id="PS00374">
    <property type="entry name" value="MGMT"/>
    <property type="match status" value="1"/>
</dbReference>
<dbReference type="InterPro" id="IPR036388">
    <property type="entry name" value="WH-like_DNA-bd_sf"/>
</dbReference>
<dbReference type="SUPFAM" id="SSF53155">
    <property type="entry name" value="Methylated DNA-protein cysteine methyltransferase domain"/>
    <property type="match status" value="1"/>
</dbReference>
<dbReference type="InterPro" id="IPR014048">
    <property type="entry name" value="MethylDNA_cys_MeTrfase_DNA-bd"/>
</dbReference>
<dbReference type="InterPro" id="IPR036217">
    <property type="entry name" value="MethylDNA_cys_MeTrfase_DNAb"/>
</dbReference>
<dbReference type="PANTHER" id="PTHR10815">
    <property type="entry name" value="METHYLATED-DNA--PROTEIN-CYSTEINE METHYLTRANSFERASE"/>
    <property type="match status" value="1"/>
</dbReference>
<dbReference type="Pfam" id="PF01035">
    <property type="entry name" value="DNA_binding_1"/>
    <property type="match status" value="1"/>
</dbReference>
<dbReference type="Proteomes" id="UP001555100">
    <property type="component" value="Unassembled WGS sequence"/>
</dbReference>
<gene>
    <name evidence="10" type="ORF">V3M73_07315</name>
</gene>
<keyword evidence="5 8" id="KW-0227">DNA damage</keyword>
<sequence>MGDLRLLAVVRPTDPPQAVEDMYTTYLSPIGRLIINDDGVLRGLWTEDNAPSVVSTRPATGSVATWLDAYFAGENPPVTFPVEPEGTEFQQAVWEALRDIPYGQTRTYGQLAAAVGKSLARSTSARAIGTALGKNPILIVVPCHRVVGADGTLTGYAGGLERKRALLALENASLRS</sequence>
<dbReference type="InterPro" id="IPR036631">
    <property type="entry name" value="MGMT_N_sf"/>
</dbReference>
<evidence type="ECO:0000256" key="6">
    <source>
        <dbReference type="ARBA" id="ARBA00023204"/>
    </source>
</evidence>
<dbReference type="SUPFAM" id="SSF46767">
    <property type="entry name" value="Methylated DNA-protein cysteine methyltransferase, C-terminal domain"/>
    <property type="match status" value="1"/>
</dbReference>
<evidence type="ECO:0000256" key="5">
    <source>
        <dbReference type="ARBA" id="ARBA00022763"/>
    </source>
</evidence>
<dbReference type="InterPro" id="IPR023546">
    <property type="entry name" value="MGMT"/>
</dbReference>
<evidence type="ECO:0000256" key="2">
    <source>
        <dbReference type="ARBA" id="ARBA00022490"/>
    </source>
</evidence>
<evidence type="ECO:0000256" key="8">
    <source>
        <dbReference type="HAMAP-Rule" id="MF_00772"/>
    </source>
</evidence>
<feature type="domain" description="Methylated-DNA-[protein]-cysteine S-methyltransferase DNA binding" evidence="9">
    <location>
        <begin position="88"/>
        <end position="171"/>
    </location>
</feature>
<keyword evidence="2 8" id="KW-0963">Cytoplasm</keyword>
<keyword evidence="11" id="KW-1185">Reference proteome</keyword>
<feature type="active site" description="Nucleophile; methyl group acceptor" evidence="8">
    <location>
        <position position="143"/>
    </location>
</feature>
<evidence type="ECO:0000256" key="7">
    <source>
        <dbReference type="ARBA" id="ARBA00049348"/>
    </source>
</evidence>
<dbReference type="CDD" id="cd06445">
    <property type="entry name" value="ATase"/>
    <property type="match status" value="1"/>
</dbReference>
<accession>A0ABV3NC84</accession>
<evidence type="ECO:0000313" key="11">
    <source>
        <dbReference type="Proteomes" id="UP001555100"/>
    </source>
</evidence>
<dbReference type="Gene3D" id="3.30.160.70">
    <property type="entry name" value="Methylated DNA-protein cysteine methyltransferase domain"/>
    <property type="match status" value="1"/>
</dbReference>
<proteinExistence type="inferred from homology"/>
<comment type="function">
    <text evidence="8">Involved in the cellular defense against the biological effects of O6-methylguanine (O6-MeG) and O4-methylthymine (O4-MeT) in DNA. Repairs the methylated nucleobase in DNA by stoichiometrically transferring the methyl group to a cysteine residue in the enzyme. This is a suicide reaction: the enzyme is irreversibly inactivated.</text>
</comment>
<dbReference type="EMBL" id="JBAGNM010000006">
    <property type="protein sequence ID" value="MEW6954831.1"/>
    <property type="molecule type" value="Genomic_DNA"/>
</dbReference>
<dbReference type="PANTHER" id="PTHR10815:SF5">
    <property type="entry name" value="METHYLATED-DNA--PROTEIN-CYSTEINE METHYLTRANSFERASE"/>
    <property type="match status" value="1"/>
</dbReference>
<comment type="subcellular location">
    <subcellularLocation>
        <location evidence="8">Cytoplasm</location>
    </subcellularLocation>
</comment>
<name>A0ABV3NC84_9ACTO</name>
<reference evidence="10 11" key="1">
    <citation type="submission" date="2024-01" db="EMBL/GenBank/DDBJ databases">
        <title>Genomic analysis and antimicrobial resistance profiles of Trueperella pyogenes isolated from domestic and wild animals.</title>
        <authorList>
            <person name="Magossi G."/>
            <person name="Gzyl K.E."/>
            <person name="Holman D.B."/>
            <person name="Amat S."/>
        </authorList>
    </citation>
    <scope>NUCLEOTIDE SEQUENCE [LARGE SCALE GENOMIC DNA]</scope>
    <source>
        <strain evidence="10 11">1494</strain>
    </source>
</reference>
<dbReference type="HAMAP" id="MF_00772">
    <property type="entry name" value="OGT"/>
    <property type="match status" value="1"/>
</dbReference>
<protein>
    <recommendedName>
        <fullName evidence="8">Methylated-DNA--protein-cysteine methyltransferase</fullName>
        <ecNumber evidence="8">2.1.1.63</ecNumber>
    </recommendedName>
    <alternativeName>
        <fullName evidence="8">6-O-methylguanine-DNA methyltransferase</fullName>
        <shortName evidence="8">MGMT</shortName>
    </alternativeName>
    <alternativeName>
        <fullName evidence="8">O-6-methylguanine-DNA-alkyltransferase</fullName>
    </alternativeName>
</protein>
<dbReference type="GO" id="GO:0032259">
    <property type="term" value="P:methylation"/>
    <property type="evidence" value="ECO:0007669"/>
    <property type="project" value="UniProtKB-KW"/>
</dbReference>
<dbReference type="RefSeq" id="WP_240628792.1">
    <property type="nucleotide sequence ID" value="NZ_CP033902.1"/>
</dbReference>
<comment type="similarity">
    <text evidence="8">Belongs to the MGMT family.</text>
</comment>
<organism evidence="10 11">
    <name type="scientific">Trueperella pyogenes</name>
    <dbReference type="NCBI Taxonomy" id="1661"/>
    <lineage>
        <taxon>Bacteria</taxon>
        <taxon>Bacillati</taxon>
        <taxon>Actinomycetota</taxon>
        <taxon>Actinomycetes</taxon>
        <taxon>Actinomycetales</taxon>
        <taxon>Actinomycetaceae</taxon>
        <taxon>Trueperella</taxon>
    </lineage>
</organism>
<evidence type="ECO:0000256" key="4">
    <source>
        <dbReference type="ARBA" id="ARBA00022679"/>
    </source>
</evidence>
<comment type="caution">
    <text evidence="10">The sequence shown here is derived from an EMBL/GenBank/DDBJ whole genome shotgun (WGS) entry which is preliminary data.</text>
</comment>
<dbReference type="InterPro" id="IPR001497">
    <property type="entry name" value="MethylDNA_cys_MeTrfase_AS"/>
</dbReference>
<evidence type="ECO:0000313" key="10">
    <source>
        <dbReference type="EMBL" id="MEW6954831.1"/>
    </source>
</evidence>
<comment type="catalytic activity">
    <reaction evidence="1 8">
        <text>a 4-O-methyl-thymidine in DNA + L-cysteinyl-[protein] = a thymidine in DNA + S-methyl-L-cysteinyl-[protein]</text>
        <dbReference type="Rhea" id="RHEA:53428"/>
        <dbReference type="Rhea" id="RHEA-COMP:10131"/>
        <dbReference type="Rhea" id="RHEA-COMP:10132"/>
        <dbReference type="Rhea" id="RHEA-COMP:13555"/>
        <dbReference type="Rhea" id="RHEA-COMP:13556"/>
        <dbReference type="ChEBI" id="CHEBI:29950"/>
        <dbReference type="ChEBI" id="CHEBI:82612"/>
        <dbReference type="ChEBI" id="CHEBI:137386"/>
        <dbReference type="ChEBI" id="CHEBI:137387"/>
        <dbReference type="EC" id="2.1.1.63"/>
    </reaction>
</comment>
<comment type="catalytic activity">
    <reaction evidence="7 8">
        <text>a 6-O-methyl-2'-deoxyguanosine in DNA + L-cysteinyl-[protein] = S-methyl-L-cysteinyl-[protein] + a 2'-deoxyguanosine in DNA</text>
        <dbReference type="Rhea" id="RHEA:24000"/>
        <dbReference type="Rhea" id="RHEA-COMP:10131"/>
        <dbReference type="Rhea" id="RHEA-COMP:10132"/>
        <dbReference type="Rhea" id="RHEA-COMP:11367"/>
        <dbReference type="Rhea" id="RHEA-COMP:11368"/>
        <dbReference type="ChEBI" id="CHEBI:29950"/>
        <dbReference type="ChEBI" id="CHEBI:82612"/>
        <dbReference type="ChEBI" id="CHEBI:85445"/>
        <dbReference type="ChEBI" id="CHEBI:85448"/>
        <dbReference type="EC" id="2.1.1.63"/>
    </reaction>
</comment>
<dbReference type="Gene3D" id="1.10.10.10">
    <property type="entry name" value="Winged helix-like DNA-binding domain superfamily/Winged helix DNA-binding domain"/>
    <property type="match status" value="1"/>
</dbReference>
<keyword evidence="4 8" id="KW-0808">Transferase</keyword>
<keyword evidence="3 8" id="KW-0489">Methyltransferase</keyword>
<dbReference type="NCBIfam" id="TIGR00589">
    <property type="entry name" value="ogt"/>
    <property type="match status" value="1"/>
</dbReference>
<comment type="miscellaneous">
    <text evidence="8">This enzyme catalyzes only one turnover and therefore is not strictly catalytic. According to one definition, an enzyme is a biocatalyst that acts repeatedly and over many reaction cycles.</text>
</comment>
<evidence type="ECO:0000259" key="9">
    <source>
        <dbReference type="Pfam" id="PF01035"/>
    </source>
</evidence>
<evidence type="ECO:0000256" key="3">
    <source>
        <dbReference type="ARBA" id="ARBA00022603"/>
    </source>
</evidence>